<dbReference type="Proteomes" id="UP000234881">
    <property type="component" value="Unassembled WGS sequence"/>
</dbReference>
<dbReference type="AlphaFoldDB" id="A0A2N5XL13"/>
<dbReference type="SUPFAM" id="SSF55811">
    <property type="entry name" value="Nudix"/>
    <property type="match status" value="1"/>
</dbReference>
<comment type="caution">
    <text evidence="3">The sequence shown here is derived from an EMBL/GenBank/DDBJ whole genome shotgun (WGS) entry which is preliminary data.</text>
</comment>
<reference evidence="3 4" key="1">
    <citation type="submission" date="2018-01" db="EMBL/GenBank/DDBJ databases">
        <title>The draft genome sequence of Cohaesibacter sp. H1304.</title>
        <authorList>
            <person name="Wang N.-N."/>
            <person name="Du Z.-J."/>
        </authorList>
    </citation>
    <scope>NUCLEOTIDE SEQUENCE [LARGE SCALE GENOMIC DNA]</scope>
    <source>
        <strain evidence="3 4">H1304</strain>
    </source>
</reference>
<keyword evidence="4" id="KW-1185">Reference proteome</keyword>
<dbReference type="SUPFAM" id="SSF46785">
    <property type="entry name" value="Winged helix' DNA-binding domain"/>
    <property type="match status" value="1"/>
</dbReference>
<dbReference type="InterPro" id="IPR036388">
    <property type="entry name" value="WH-like_DNA-bd_sf"/>
</dbReference>
<feature type="compositionally biased region" description="Polar residues" evidence="1">
    <location>
        <begin position="24"/>
        <end position="37"/>
    </location>
</feature>
<protein>
    <submittedName>
        <fullName evidence="3">NAD regulator</fullName>
    </submittedName>
</protein>
<accession>A0A2N5XL13</accession>
<dbReference type="PIRSF" id="PIRSF019423">
    <property type="entry name" value="NMN_biosyn"/>
    <property type="match status" value="1"/>
</dbReference>
<dbReference type="InterPro" id="IPR011213">
    <property type="entry name" value="NMN_biosyn"/>
</dbReference>
<evidence type="ECO:0000313" key="3">
    <source>
        <dbReference type="EMBL" id="PLW75182.1"/>
    </source>
</evidence>
<dbReference type="Gene3D" id="3.90.79.10">
    <property type="entry name" value="Nucleoside Triphosphate Pyrophosphohydrolase"/>
    <property type="match status" value="1"/>
</dbReference>
<dbReference type="InterPro" id="IPR015797">
    <property type="entry name" value="NUDIX_hydrolase-like_dom_sf"/>
</dbReference>
<dbReference type="FunFam" id="1.10.10.10:FF:000611">
    <property type="entry name" value="Transcriptional repressor of nicotinamide riboside utilization NrtR"/>
    <property type="match status" value="1"/>
</dbReference>
<organism evidence="3 4">
    <name type="scientific">Cohaesibacter celericrescens</name>
    <dbReference type="NCBI Taxonomy" id="2067669"/>
    <lineage>
        <taxon>Bacteria</taxon>
        <taxon>Pseudomonadati</taxon>
        <taxon>Pseudomonadota</taxon>
        <taxon>Alphaproteobacteria</taxon>
        <taxon>Hyphomicrobiales</taxon>
        <taxon>Cohaesibacteraceae</taxon>
    </lineage>
</organism>
<evidence type="ECO:0000256" key="1">
    <source>
        <dbReference type="SAM" id="MobiDB-lite"/>
    </source>
</evidence>
<dbReference type="Gene3D" id="1.10.10.10">
    <property type="entry name" value="Winged helix-like DNA-binding domain superfamily/Winged helix DNA-binding domain"/>
    <property type="match status" value="1"/>
</dbReference>
<gene>
    <name evidence="3" type="ORF">C0081_22765</name>
</gene>
<dbReference type="InterPro" id="IPR054105">
    <property type="entry name" value="WHD_NrtR"/>
</dbReference>
<dbReference type="InterPro" id="IPR036390">
    <property type="entry name" value="WH_DNA-bd_sf"/>
</dbReference>
<dbReference type="OrthoDB" id="9786141at2"/>
<feature type="domain" description="NrtR DNA-binding winged helix" evidence="2">
    <location>
        <begin position="251"/>
        <end position="311"/>
    </location>
</feature>
<sequence length="330" mass="37349">MGIRALTPVTLEVDLSGSRLASPHSEQPDFTTDTQPSLGGLPFGPFDPARHRTLEAGLRGWVEQQTGLRLGYVEQLYTFGDRGRRMEAGASNSHEVSIGYLALTHLRQGTKGGSAQQDGTFAGRWCSWYRYFPWEDWREDRPSMLDAQMLPALRYWAEREADDGQRAMSAMQRLRLSFGLDGAVWDEERVLERYELLYEAGLVMEHFRDRGLLPAPQSAPLFGQPMHMDHRRILATAISRLRSKLKYRPVVFELMPDHFTLTELQSTVEAISGRHLHKQNFRRLVEQGQLVEPTGAASTTTGGRPAKLFRFRRSVLAERPAPGLRLGSTN</sequence>
<proteinExistence type="predicted"/>
<feature type="region of interest" description="Disordered" evidence="1">
    <location>
        <begin position="17"/>
        <end position="39"/>
    </location>
</feature>
<name>A0A2N5XL13_9HYPH</name>
<dbReference type="EMBL" id="PKUQ01000055">
    <property type="protein sequence ID" value="PLW75182.1"/>
    <property type="molecule type" value="Genomic_DNA"/>
</dbReference>
<evidence type="ECO:0000313" key="4">
    <source>
        <dbReference type="Proteomes" id="UP000234881"/>
    </source>
</evidence>
<evidence type="ECO:0000259" key="2">
    <source>
        <dbReference type="Pfam" id="PF21906"/>
    </source>
</evidence>
<dbReference type="Pfam" id="PF21906">
    <property type="entry name" value="WHD_NrtR"/>
    <property type="match status" value="1"/>
</dbReference>